<dbReference type="Proteomes" id="UP000515369">
    <property type="component" value="Chromosome"/>
</dbReference>
<evidence type="ECO:0000256" key="1">
    <source>
        <dbReference type="SAM" id="Phobius"/>
    </source>
</evidence>
<keyword evidence="1" id="KW-1133">Transmembrane helix</keyword>
<sequence>MLIGPAYRYPEAWVYLPLVNPSNQRRQLMVDLDHNRCDTLDAFVLAGHPRKLTHLGKLFRRVPLEQRAIPIRAFALPFTLLPHDRAGLFLRSRRTTGIHELAITVSTQRQFIIKHDQEELTRLFALSSAFFFMFTVLALGLIFKHRLLVYFGVYLFPVLLGQLNYTYFFDAVSFPSWLGLNNKHQC</sequence>
<dbReference type="Pfam" id="PF07696">
    <property type="entry name" value="7TMR-DISMED2"/>
    <property type="match status" value="1"/>
</dbReference>
<dbReference type="RefSeq" id="WP_182460084.1">
    <property type="nucleotide sequence ID" value="NZ_CP059732.1"/>
</dbReference>
<organism evidence="3 4">
    <name type="scientific">Spirosoma foliorum</name>
    <dbReference type="NCBI Taxonomy" id="2710596"/>
    <lineage>
        <taxon>Bacteria</taxon>
        <taxon>Pseudomonadati</taxon>
        <taxon>Bacteroidota</taxon>
        <taxon>Cytophagia</taxon>
        <taxon>Cytophagales</taxon>
        <taxon>Cytophagaceae</taxon>
        <taxon>Spirosoma</taxon>
    </lineage>
</organism>
<proteinExistence type="predicted"/>
<protein>
    <recommendedName>
        <fullName evidence="2">7TM-DISM receptor extracellular domain-containing protein</fullName>
    </recommendedName>
</protein>
<keyword evidence="4" id="KW-1185">Reference proteome</keyword>
<evidence type="ECO:0000313" key="4">
    <source>
        <dbReference type="Proteomes" id="UP000515369"/>
    </source>
</evidence>
<evidence type="ECO:0000259" key="2">
    <source>
        <dbReference type="Pfam" id="PF07696"/>
    </source>
</evidence>
<name>A0A7G5GV98_9BACT</name>
<dbReference type="InterPro" id="IPR011622">
    <property type="entry name" value="7TMR_DISM_rcpt_extracell_dom2"/>
</dbReference>
<gene>
    <name evidence="3" type="ORF">H3H32_33665</name>
</gene>
<dbReference type="EMBL" id="CP059732">
    <property type="protein sequence ID" value="QMW02790.1"/>
    <property type="molecule type" value="Genomic_DNA"/>
</dbReference>
<dbReference type="AlphaFoldDB" id="A0A7G5GV98"/>
<keyword evidence="1" id="KW-0812">Transmembrane</keyword>
<accession>A0A7G5GV98</accession>
<evidence type="ECO:0000313" key="3">
    <source>
        <dbReference type="EMBL" id="QMW02790.1"/>
    </source>
</evidence>
<reference evidence="3 4" key="1">
    <citation type="submission" date="2020-07" db="EMBL/GenBank/DDBJ databases">
        <title>Spirosoma foliorum sp. nov., isolated from the leaves on the Nejang mountain Korea, Republic of.</title>
        <authorList>
            <person name="Ho H."/>
            <person name="Lee Y.-J."/>
            <person name="Nurcahyanto D.-A."/>
            <person name="Kim S.-G."/>
        </authorList>
    </citation>
    <scope>NUCLEOTIDE SEQUENCE [LARGE SCALE GENOMIC DNA]</scope>
    <source>
        <strain evidence="3 4">PL0136</strain>
    </source>
</reference>
<feature type="transmembrane region" description="Helical" evidence="1">
    <location>
        <begin position="149"/>
        <end position="168"/>
    </location>
</feature>
<feature type="transmembrane region" description="Helical" evidence="1">
    <location>
        <begin position="123"/>
        <end position="143"/>
    </location>
</feature>
<dbReference type="KEGG" id="sfol:H3H32_33665"/>
<dbReference type="Gene3D" id="2.60.40.2380">
    <property type="match status" value="1"/>
</dbReference>
<keyword evidence="1" id="KW-0472">Membrane</keyword>
<feature type="domain" description="7TM-DISM receptor extracellular" evidence="2">
    <location>
        <begin position="11"/>
        <end position="95"/>
    </location>
</feature>